<comment type="caution">
    <text evidence="2">The sequence shown here is derived from an EMBL/GenBank/DDBJ whole genome shotgun (WGS) entry which is preliminary data.</text>
</comment>
<organism evidence="2 3">
    <name type="scientific">Ameca splendens</name>
    <dbReference type="NCBI Taxonomy" id="208324"/>
    <lineage>
        <taxon>Eukaryota</taxon>
        <taxon>Metazoa</taxon>
        <taxon>Chordata</taxon>
        <taxon>Craniata</taxon>
        <taxon>Vertebrata</taxon>
        <taxon>Euteleostomi</taxon>
        <taxon>Actinopterygii</taxon>
        <taxon>Neopterygii</taxon>
        <taxon>Teleostei</taxon>
        <taxon>Neoteleostei</taxon>
        <taxon>Acanthomorphata</taxon>
        <taxon>Ovalentaria</taxon>
        <taxon>Atherinomorphae</taxon>
        <taxon>Cyprinodontiformes</taxon>
        <taxon>Goodeidae</taxon>
        <taxon>Ameca</taxon>
    </lineage>
</organism>
<accession>A0ABV0ZBP6</accession>
<name>A0ABV0ZBP6_9TELE</name>
<evidence type="ECO:0000313" key="3">
    <source>
        <dbReference type="Proteomes" id="UP001469553"/>
    </source>
</evidence>
<evidence type="ECO:0000313" key="2">
    <source>
        <dbReference type="EMBL" id="MEQ2303644.1"/>
    </source>
</evidence>
<feature type="region of interest" description="Disordered" evidence="1">
    <location>
        <begin position="73"/>
        <end position="100"/>
    </location>
</feature>
<evidence type="ECO:0000256" key="1">
    <source>
        <dbReference type="SAM" id="MobiDB-lite"/>
    </source>
</evidence>
<proteinExistence type="predicted"/>
<sequence length="100" mass="10873">MRGPALFRRGRLAAATIRLERLKEGLHLGQLHRKSRGPTRLAILPDAKGTSSADRFVEAAPCPSGNGSCWRETAQSTGCSSEDSRANRTAWGRTLQLEQA</sequence>
<reference evidence="2 3" key="1">
    <citation type="submission" date="2021-06" db="EMBL/GenBank/DDBJ databases">
        <authorList>
            <person name="Palmer J.M."/>
        </authorList>
    </citation>
    <scope>NUCLEOTIDE SEQUENCE [LARGE SCALE GENOMIC DNA]</scope>
    <source>
        <strain evidence="2 3">AS_MEX2019</strain>
        <tissue evidence="2">Muscle</tissue>
    </source>
</reference>
<dbReference type="Proteomes" id="UP001469553">
    <property type="component" value="Unassembled WGS sequence"/>
</dbReference>
<gene>
    <name evidence="2" type="ORF">AMECASPLE_019099</name>
</gene>
<dbReference type="EMBL" id="JAHRIP010057949">
    <property type="protein sequence ID" value="MEQ2303644.1"/>
    <property type="molecule type" value="Genomic_DNA"/>
</dbReference>
<protein>
    <submittedName>
        <fullName evidence="2">Uncharacterized protein</fullName>
    </submittedName>
</protein>
<keyword evidence="3" id="KW-1185">Reference proteome</keyword>